<name>A0A0E9XG63_ANGAN</name>
<dbReference type="AlphaFoldDB" id="A0A0E9XG63"/>
<dbReference type="EMBL" id="GBXM01006923">
    <property type="protein sequence ID" value="JAI01655.1"/>
    <property type="molecule type" value="Transcribed_RNA"/>
</dbReference>
<organism evidence="1">
    <name type="scientific">Anguilla anguilla</name>
    <name type="common">European freshwater eel</name>
    <name type="synonym">Muraena anguilla</name>
    <dbReference type="NCBI Taxonomy" id="7936"/>
    <lineage>
        <taxon>Eukaryota</taxon>
        <taxon>Metazoa</taxon>
        <taxon>Chordata</taxon>
        <taxon>Craniata</taxon>
        <taxon>Vertebrata</taxon>
        <taxon>Euteleostomi</taxon>
        <taxon>Actinopterygii</taxon>
        <taxon>Neopterygii</taxon>
        <taxon>Teleostei</taxon>
        <taxon>Anguilliformes</taxon>
        <taxon>Anguillidae</taxon>
        <taxon>Anguilla</taxon>
    </lineage>
</organism>
<sequence>MSWVDVLPSIIQGYVVLHSVHLVGSIPMTENGEV</sequence>
<protein>
    <submittedName>
        <fullName evidence="1">Uncharacterized protein</fullName>
    </submittedName>
</protein>
<proteinExistence type="predicted"/>
<accession>A0A0E9XG63</accession>
<evidence type="ECO:0000313" key="1">
    <source>
        <dbReference type="EMBL" id="JAI01655.1"/>
    </source>
</evidence>
<reference evidence="1" key="2">
    <citation type="journal article" date="2015" name="Fish Shellfish Immunol.">
        <title>Early steps in the European eel (Anguilla anguilla)-Vibrio vulnificus interaction in the gills: Role of the RtxA13 toxin.</title>
        <authorList>
            <person name="Callol A."/>
            <person name="Pajuelo D."/>
            <person name="Ebbesson L."/>
            <person name="Teles M."/>
            <person name="MacKenzie S."/>
            <person name="Amaro C."/>
        </authorList>
    </citation>
    <scope>NUCLEOTIDE SEQUENCE</scope>
</reference>
<reference evidence="1" key="1">
    <citation type="submission" date="2014-11" db="EMBL/GenBank/DDBJ databases">
        <authorList>
            <person name="Amaro Gonzalez C."/>
        </authorList>
    </citation>
    <scope>NUCLEOTIDE SEQUENCE</scope>
</reference>